<dbReference type="PANTHER" id="PTHR21139:SF42">
    <property type="entry name" value="TRIOSEPHOSPHATE ISOMERASE"/>
    <property type="match status" value="1"/>
</dbReference>
<evidence type="ECO:0000256" key="8">
    <source>
        <dbReference type="ARBA" id="ARBA00023235"/>
    </source>
</evidence>
<dbReference type="AlphaFoldDB" id="A0A1M5B7S6"/>
<dbReference type="GO" id="GO:0046166">
    <property type="term" value="P:glyceraldehyde-3-phosphate biosynthetic process"/>
    <property type="evidence" value="ECO:0007669"/>
    <property type="project" value="TreeGrafter"/>
</dbReference>
<reference evidence="12" key="1">
    <citation type="submission" date="2016-11" db="EMBL/GenBank/DDBJ databases">
        <authorList>
            <person name="Varghese N."/>
            <person name="Submissions S."/>
        </authorList>
    </citation>
    <scope>NUCLEOTIDE SEQUENCE [LARGE SCALE GENOMIC DNA]</scope>
    <source>
        <strain evidence="12">DSM 12395</strain>
    </source>
</reference>
<evidence type="ECO:0000256" key="2">
    <source>
        <dbReference type="ARBA" id="ARBA00007422"/>
    </source>
</evidence>
<name>A0A1M5B7S6_9FIRM</name>
<sequence length="250" mass="26516">MRQLIIAGNWKMHKNIHEALEFLQELQGKLGSTPVEVVVCPPFTALAPVAEALKGSSIALGAQNMHWEKQGAYTGEISPLMLREIGCKYVILGHSERRQYFGETDDSVNKKVKAALAHGLIPIICVGETLDQRAAGLTEQVVATQTTGALEGLTPGQVAGLVIAYEPVWAIGTGKTASEEDAQQVNRCIRTVIADQYGAAAAEAVRIQYGGSVKPGNARALMAQPDIDGALVGGASLQVDDFIGIIENSL</sequence>
<comment type="pathway">
    <text evidence="1 9 10">Carbohydrate degradation; glycolysis; D-glyceraldehyde 3-phosphate from glycerone phosphate: step 1/1.</text>
</comment>
<comment type="catalytic activity">
    <reaction evidence="9 10">
        <text>D-glyceraldehyde 3-phosphate = dihydroxyacetone phosphate</text>
        <dbReference type="Rhea" id="RHEA:18585"/>
        <dbReference type="ChEBI" id="CHEBI:57642"/>
        <dbReference type="ChEBI" id="CHEBI:59776"/>
        <dbReference type="EC" id="5.3.1.1"/>
    </reaction>
</comment>
<keyword evidence="7 9" id="KW-0324">Glycolysis</keyword>
<dbReference type="InterPro" id="IPR035990">
    <property type="entry name" value="TIM_sf"/>
</dbReference>
<proteinExistence type="inferred from homology"/>
<protein>
    <recommendedName>
        <fullName evidence="4 9">Triosephosphate isomerase</fullName>
        <shortName evidence="9">TIM</shortName>
        <shortName evidence="9">TPI</shortName>
        <ecNumber evidence="3 9">5.3.1.1</ecNumber>
    </recommendedName>
    <alternativeName>
        <fullName evidence="9">Triose-phosphate isomerase</fullName>
    </alternativeName>
</protein>
<dbReference type="PANTHER" id="PTHR21139">
    <property type="entry name" value="TRIOSEPHOSPHATE ISOMERASE"/>
    <property type="match status" value="1"/>
</dbReference>
<dbReference type="UniPathway" id="UPA00109">
    <property type="reaction ID" value="UER00189"/>
</dbReference>
<organism evidence="11 12">
    <name type="scientific">Desulforamulus putei DSM 12395</name>
    <dbReference type="NCBI Taxonomy" id="1121429"/>
    <lineage>
        <taxon>Bacteria</taxon>
        <taxon>Bacillati</taxon>
        <taxon>Bacillota</taxon>
        <taxon>Clostridia</taxon>
        <taxon>Eubacteriales</taxon>
        <taxon>Peptococcaceae</taxon>
        <taxon>Desulforamulus</taxon>
    </lineage>
</organism>
<dbReference type="PROSITE" id="PS00171">
    <property type="entry name" value="TIM_1"/>
    <property type="match status" value="1"/>
</dbReference>
<comment type="function">
    <text evidence="9">Involved in the gluconeogenesis. Catalyzes stereospecifically the conversion of dihydroxyacetone phosphate (DHAP) to D-glyceraldehyde-3-phosphate (G3P).</text>
</comment>
<comment type="subunit">
    <text evidence="9 10">Homodimer.</text>
</comment>
<evidence type="ECO:0000256" key="5">
    <source>
        <dbReference type="ARBA" id="ARBA00022432"/>
    </source>
</evidence>
<evidence type="ECO:0000256" key="1">
    <source>
        <dbReference type="ARBA" id="ARBA00004680"/>
    </source>
</evidence>
<dbReference type="SUPFAM" id="SSF51351">
    <property type="entry name" value="Triosephosphate isomerase (TIM)"/>
    <property type="match status" value="1"/>
</dbReference>
<comment type="subcellular location">
    <subcellularLocation>
        <location evidence="9 10">Cytoplasm</location>
    </subcellularLocation>
</comment>
<evidence type="ECO:0000256" key="10">
    <source>
        <dbReference type="RuleBase" id="RU363013"/>
    </source>
</evidence>
<feature type="binding site" evidence="9">
    <location>
        <position position="172"/>
    </location>
    <ligand>
        <name>substrate</name>
    </ligand>
</feature>
<keyword evidence="12" id="KW-1185">Reference proteome</keyword>
<comment type="similarity">
    <text evidence="2 9 10">Belongs to the triosephosphate isomerase family.</text>
</comment>
<keyword evidence="5 9" id="KW-0312">Gluconeogenesis</keyword>
<evidence type="ECO:0000313" key="12">
    <source>
        <dbReference type="Proteomes" id="UP000184148"/>
    </source>
</evidence>
<evidence type="ECO:0000256" key="6">
    <source>
        <dbReference type="ARBA" id="ARBA00022490"/>
    </source>
</evidence>
<dbReference type="STRING" id="1121429.SAMN02745133_02496"/>
<dbReference type="CDD" id="cd00311">
    <property type="entry name" value="TIM"/>
    <property type="match status" value="1"/>
</dbReference>
<accession>A0A1M5B7S6</accession>
<dbReference type="PROSITE" id="PS51440">
    <property type="entry name" value="TIM_2"/>
    <property type="match status" value="1"/>
</dbReference>
<evidence type="ECO:0000256" key="4">
    <source>
        <dbReference type="ARBA" id="ARBA00019397"/>
    </source>
</evidence>
<dbReference type="GO" id="GO:0019563">
    <property type="term" value="P:glycerol catabolic process"/>
    <property type="evidence" value="ECO:0007669"/>
    <property type="project" value="TreeGrafter"/>
</dbReference>
<dbReference type="InterPro" id="IPR022896">
    <property type="entry name" value="TrioseP_Isoase_bac/euk"/>
</dbReference>
<dbReference type="GO" id="GO:0006096">
    <property type="term" value="P:glycolytic process"/>
    <property type="evidence" value="ECO:0007669"/>
    <property type="project" value="UniProtKB-UniRule"/>
</dbReference>
<dbReference type="GO" id="GO:0006094">
    <property type="term" value="P:gluconeogenesis"/>
    <property type="evidence" value="ECO:0007669"/>
    <property type="project" value="UniProtKB-UniRule"/>
</dbReference>
<dbReference type="Proteomes" id="UP000184148">
    <property type="component" value="Unassembled WGS sequence"/>
</dbReference>
<dbReference type="FunFam" id="3.20.20.70:FF:000016">
    <property type="entry name" value="Triosephosphate isomerase"/>
    <property type="match status" value="1"/>
</dbReference>
<feature type="active site" description="Electrophile" evidence="9">
    <location>
        <position position="94"/>
    </location>
</feature>
<dbReference type="InterPro" id="IPR000652">
    <property type="entry name" value="Triosephosphate_isomerase"/>
</dbReference>
<feature type="binding site" evidence="9">
    <location>
        <begin position="9"/>
        <end position="11"/>
    </location>
    <ligand>
        <name>substrate</name>
    </ligand>
</feature>
<feature type="binding site" evidence="9">
    <location>
        <position position="212"/>
    </location>
    <ligand>
        <name>substrate</name>
    </ligand>
</feature>
<feature type="active site" description="Proton acceptor" evidence="9">
    <location>
        <position position="166"/>
    </location>
</feature>
<dbReference type="RefSeq" id="WP_073239717.1">
    <property type="nucleotide sequence ID" value="NZ_FQUY01000021.1"/>
</dbReference>
<evidence type="ECO:0000313" key="11">
    <source>
        <dbReference type="EMBL" id="SHF38495.1"/>
    </source>
</evidence>
<evidence type="ECO:0000256" key="7">
    <source>
        <dbReference type="ARBA" id="ARBA00023152"/>
    </source>
</evidence>
<dbReference type="EC" id="5.3.1.1" evidence="3 9"/>
<dbReference type="OrthoDB" id="9809429at2"/>
<evidence type="ECO:0000256" key="3">
    <source>
        <dbReference type="ARBA" id="ARBA00011940"/>
    </source>
</evidence>
<dbReference type="GO" id="GO:0004807">
    <property type="term" value="F:triose-phosphate isomerase activity"/>
    <property type="evidence" value="ECO:0007669"/>
    <property type="project" value="UniProtKB-UniRule"/>
</dbReference>
<gene>
    <name evidence="9" type="primary">tpiA</name>
    <name evidence="11" type="ORF">SAMN02745133_02496</name>
</gene>
<dbReference type="HAMAP" id="MF_00147_B">
    <property type="entry name" value="TIM_B"/>
    <property type="match status" value="1"/>
</dbReference>
<evidence type="ECO:0000256" key="9">
    <source>
        <dbReference type="HAMAP-Rule" id="MF_00147"/>
    </source>
</evidence>
<keyword evidence="6 9" id="KW-0963">Cytoplasm</keyword>
<feature type="binding site" evidence="9">
    <location>
        <begin position="233"/>
        <end position="234"/>
    </location>
    <ligand>
        <name>substrate</name>
    </ligand>
</feature>
<dbReference type="InterPro" id="IPR013785">
    <property type="entry name" value="Aldolase_TIM"/>
</dbReference>
<comment type="pathway">
    <text evidence="9 10">Carbohydrate biosynthesis; gluconeogenesis.</text>
</comment>
<keyword evidence="8 9" id="KW-0413">Isomerase</keyword>
<dbReference type="EMBL" id="FQUY01000021">
    <property type="protein sequence ID" value="SHF38495.1"/>
    <property type="molecule type" value="Genomic_DNA"/>
</dbReference>
<dbReference type="UniPathway" id="UPA00138"/>
<dbReference type="Gene3D" id="3.20.20.70">
    <property type="entry name" value="Aldolase class I"/>
    <property type="match status" value="1"/>
</dbReference>
<dbReference type="Pfam" id="PF00121">
    <property type="entry name" value="TIM"/>
    <property type="match status" value="1"/>
</dbReference>
<dbReference type="InterPro" id="IPR020861">
    <property type="entry name" value="Triosephosphate_isomerase_AS"/>
</dbReference>
<dbReference type="NCBIfam" id="TIGR00419">
    <property type="entry name" value="tim"/>
    <property type="match status" value="1"/>
</dbReference>
<dbReference type="GO" id="GO:0005829">
    <property type="term" value="C:cytosol"/>
    <property type="evidence" value="ECO:0007669"/>
    <property type="project" value="TreeGrafter"/>
</dbReference>